<accession>A0A8D8DWV9</accession>
<keyword evidence="1" id="KW-1133">Transmembrane helix</keyword>
<protein>
    <submittedName>
        <fullName evidence="2">(northern house mosquito) hypothetical protein</fullName>
    </submittedName>
</protein>
<keyword evidence="1" id="KW-0472">Membrane</keyword>
<evidence type="ECO:0000256" key="1">
    <source>
        <dbReference type="SAM" id="Phobius"/>
    </source>
</evidence>
<proteinExistence type="predicted"/>
<reference evidence="2" key="1">
    <citation type="submission" date="2021-05" db="EMBL/GenBank/DDBJ databases">
        <authorList>
            <person name="Alioto T."/>
            <person name="Alioto T."/>
            <person name="Gomez Garrido J."/>
        </authorList>
    </citation>
    <scope>NUCLEOTIDE SEQUENCE</scope>
</reference>
<name>A0A8D8DWV9_CULPI</name>
<dbReference type="EMBL" id="HBUE01278397">
    <property type="protein sequence ID" value="CAG6567659.1"/>
    <property type="molecule type" value="Transcribed_RNA"/>
</dbReference>
<dbReference type="EMBL" id="HBUE01172936">
    <property type="protein sequence ID" value="CAG6516160.1"/>
    <property type="molecule type" value="Transcribed_RNA"/>
</dbReference>
<evidence type="ECO:0000313" key="2">
    <source>
        <dbReference type="EMBL" id="CAG6516160.1"/>
    </source>
</evidence>
<keyword evidence="1" id="KW-0812">Transmembrane</keyword>
<dbReference type="AlphaFoldDB" id="A0A8D8DWV9"/>
<feature type="transmembrane region" description="Helical" evidence="1">
    <location>
        <begin position="20"/>
        <end position="40"/>
    </location>
</feature>
<organism evidence="2">
    <name type="scientific">Culex pipiens</name>
    <name type="common">House mosquito</name>
    <dbReference type="NCBI Taxonomy" id="7175"/>
    <lineage>
        <taxon>Eukaryota</taxon>
        <taxon>Metazoa</taxon>
        <taxon>Ecdysozoa</taxon>
        <taxon>Arthropoda</taxon>
        <taxon>Hexapoda</taxon>
        <taxon>Insecta</taxon>
        <taxon>Pterygota</taxon>
        <taxon>Neoptera</taxon>
        <taxon>Endopterygota</taxon>
        <taxon>Diptera</taxon>
        <taxon>Nematocera</taxon>
        <taxon>Culicoidea</taxon>
        <taxon>Culicidae</taxon>
        <taxon>Culicinae</taxon>
        <taxon>Culicini</taxon>
        <taxon>Culex</taxon>
        <taxon>Culex</taxon>
    </lineage>
</organism>
<feature type="transmembrane region" description="Helical" evidence="1">
    <location>
        <begin position="75"/>
        <end position="93"/>
    </location>
</feature>
<sequence>MLLQKYACTRLVSTCSFLRLLSLSLITELLSHTLTLLLLLPSSVLLSPYLELLRFLSPSLSFLFCYSLFLRLFPSLPLLLCRYALLLSLFALLSSRVSIPNRCSGTAGARYGHPELFSSSHG</sequence>